<evidence type="ECO:0000313" key="2">
    <source>
        <dbReference type="Proteomes" id="UP000248329"/>
    </source>
</evidence>
<name>A0AC61L0X7_9EURY</name>
<proteinExistence type="predicted"/>
<reference evidence="1" key="1">
    <citation type="submission" date="2018-01" db="EMBL/GenBank/DDBJ databases">
        <authorList>
            <person name="Krukenberg V."/>
        </authorList>
    </citation>
    <scope>NUCLEOTIDE SEQUENCE</scope>
    <source>
        <strain evidence="1">E20ANME2</strain>
    </source>
</reference>
<sequence length="321" mass="37927">MDIEFHYYITYILARKTNFNPDDAYTLAYSSQYVDDNTFHYYVNFEDGSTPYVSEISQTMDITKPSSKRQKIYPLFHFIPGDPQSPGARRKDGRVHLFNTTPDNENARYFMTRALESNNLYRIGIATHGYADTWAHQNFVGLKDDFNAMSGLVEAIVPNIGHADARHEPDRVDNRWKDERLVKELEIIDNNERFIKATECIFNIFWTCRNETDEGMAKNWEELKPRLSDAMDESYLLGGDDRARKRAYRRICPEIPDYEKNAWRHQAIDRKELEIDIFDRYWAKEDFYTSPWYLFLQAVKKHREVALARLRPLYEEAGLPV</sequence>
<evidence type="ECO:0000313" key="1">
    <source>
        <dbReference type="EMBL" id="PXF59436.1"/>
    </source>
</evidence>
<accession>A0AC61L0X7</accession>
<comment type="caution">
    <text evidence="1">The sequence shown here is derived from an EMBL/GenBank/DDBJ whole genome shotgun (WGS) entry which is preliminary data.</text>
</comment>
<dbReference type="EMBL" id="PQXF01000025">
    <property type="protein sequence ID" value="PXF59436.1"/>
    <property type="molecule type" value="Genomic_DNA"/>
</dbReference>
<protein>
    <submittedName>
        <fullName evidence="1">Uncharacterized protein</fullName>
    </submittedName>
</protein>
<gene>
    <name evidence="1" type="ORF">C4B59_11520</name>
</gene>
<dbReference type="Proteomes" id="UP000248329">
    <property type="component" value="Unassembled WGS sequence"/>
</dbReference>
<organism evidence="1 2">
    <name type="scientific">Candidatus Methanogaster sp</name>
    <dbReference type="NCBI Taxonomy" id="3386292"/>
    <lineage>
        <taxon>Archaea</taxon>
        <taxon>Methanobacteriati</taxon>
        <taxon>Methanobacteriota</taxon>
        <taxon>Stenosarchaea group</taxon>
        <taxon>Methanomicrobia</taxon>
        <taxon>Methanosarcinales</taxon>
        <taxon>ANME-2 cluster</taxon>
        <taxon>Candidatus Methanogasteraceae</taxon>
        <taxon>Candidatus Methanogaster</taxon>
    </lineage>
</organism>